<name>A0ABT3N0D2_9GAMM</name>
<evidence type="ECO:0000313" key="2">
    <source>
        <dbReference type="Proteomes" id="UP001209854"/>
    </source>
</evidence>
<keyword evidence="2" id="KW-1185">Reference proteome</keyword>
<evidence type="ECO:0008006" key="3">
    <source>
        <dbReference type="Google" id="ProtNLM"/>
    </source>
</evidence>
<organism evidence="1 2">
    <name type="scientific">Endozoicomonas gorgoniicola</name>
    <dbReference type="NCBI Taxonomy" id="1234144"/>
    <lineage>
        <taxon>Bacteria</taxon>
        <taxon>Pseudomonadati</taxon>
        <taxon>Pseudomonadota</taxon>
        <taxon>Gammaproteobacteria</taxon>
        <taxon>Oceanospirillales</taxon>
        <taxon>Endozoicomonadaceae</taxon>
        <taxon>Endozoicomonas</taxon>
    </lineage>
</organism>
<comment type="caution">
    <text evidence="1">The sequence shown here is derived from an EMBL/GenBank/DDBJ whole genome shotgun (WGS) entry which is preliminary data.</text>
</comment>
<proteinExistence type="predicted"/>
<dbReference type="EMBL" id="JAPFCC010000001">
    <property type="protein sequence ID" value="MCW7555087.1"/>
    <property type="molecule type" value="Genomic_DNA"/>
</dbReference>
<gene>
    <name evidence="1" type="ORF">NX722_21170</name>
</gene>
<dbReference type="RefSeq" id="WP_262564857.1">
    <property type="nucleotide sequence ID" value="NZ_JAPFCC010000001.1"/>
</dbReference>
<accession>A0ABT3N0D2</accession>
<reference evidence="1 2" key="1">
    <citation type="submission" date="2022-10" db="EMBL/GenBank/DDBJ databases">
        <title>High-quality genome sequences of two octocoral-associated bacteria, Endozoicomonas euniceicola EF212 and Endozoicomonas gorgoniicola PS125.</title>
        <authorList>
            <person name="Chiou Y.-J."/>
            <person name="Chen Y.-H."/>
        </authorList>
    </citation>
    <scope>NUCLEOTIDE SEQUENCE [LARGE SCALE GENOMIC DNA]</scope>
    <source>
        <strain evidence="1 2">PS125</strain>
    </source>
</reference>
<evidence type="ECO:0000313" key="1">
    <source>
        <dbReference type="EMBL" id="MCW7555087.1"/>
    </source>
</evidence>
<sequence>MKTTKHASERLQQRGIPAEVLDILDAFGFESIQRNGIVKQRLPRREVSAIKKKLRKAYQFIDRLDDSYCIKTEDDLVITVAHQYQ</sequence>
<protein>
    <recommendedName>
        <fullName evidence="3">DUF4258 domain-containing protein</fullName>
    </recommendedName>
</protein>
<dbReference type="Proteomes" id="UP001209854">
    <property type="component" value="Unassembled WGS sequence"/>
</dbReference>